<protein>
    <submittedName>
        <fullName evidence="1">Uncharacterized protein</fullName>
    </submittedName>
</protein>
<evidence type="ECO:0000313" key="1">
    <source>
        <dbReference type="EMBL" id="HGB36152.1"/>
    </source>
</evidence>
<sequence length="141" mass="16345">MEIRKSIFGSKSEMGVYNSLNTVWGKEFKFWHEAQELANKIGFKLPHLTLQNNLKLVNILYEPNMDILDSSERNFFLKTEVDFTFCEDEDYVPILSIEFDGMSKGLNRDGKYLAETTADAQRKKKLDLKHKLAEMAGYPII</sequence>
<gene>
    <name evidence="1" type="ORF">ENV38_04535</name>
</gene>
<organism evidence="1">
    <name type="scientific">candidate division WOR-3 bacterium</name>
    <dbReference type="NCBI Taxonomy" id="2052148"/>
    <lineage>
        <taxon>Bacteria</taxon>
        <taxon>Bacteria division WOR-3</taxon>
    </lineage>
</organism>
<dbReference type="AlphaFoldDB" id="A0A7V3KNX2"/>
<dbReference type="EMBL" id="DTGD01000165">
    <property type="protein sequence ID" value="HGB36152.1"/>
    <property type="molecule type" value="Genomic_DNA"/>
</dbReference>
<reference evidence="1" key="1">
    <citation type="journal article" date="2020" name="mSystems">
        <title>Genome- and Community-Level Interaction Insights into Carbon Utilization and Element Cycling Functions of Hydrothermarchaeota in Hydrothermal Sediment.</title>
        <authorList>
            <person name="Zhou Z."/>
            <person name="Liu Y."/>
            <person name="Xu W."/>
            <person name="Pan J."/>
            <person name="Luo Z.H."/>
            <person name="Li M."/>
        </authorList>
    </citation>
    <scope>NUCLEOTIDE SEQUENCE [LARGE SCALE GENOMIC DNA]</scope>
    <source>
        <strain evidence="1">SpSt-754</strain>
    </source>
</reference>
<proteinExistence type="predicted"/>
<name>A0A7V3KNX2_UNCW3</name>
<comment type="caution">
    <text evidence="1">The sequence shown here is derived from an EMBL/GenBank/DDBJ whole genome shotgun (WGS) entry which is preliminary data.</text>
</comment>
<accession>A0A7V3KNX2</accession>